<feature type="domain" description="YdhG-like" evidence="1">
    <location>
        <begin position="16"/>
        <end position="113"/>
    </location>
</feature>
<evidence type="ECO:0000313" key="2">
    <source>
        <dbReference type="EMBL" id="MBA8776807.1"/>
    </source>
</evidence>
<dbReference type="InterPro" id="IPR014922">
    <property type="entry name" value="YdhG-like"/>
</dbReference>
<dbReference type="SUPFAM" id="SSF159888">
    <property type="entry name" value="YdhG-like"/>
    <property type="match status" value="1"/>
</dbReference>
<proteinExistence type="predicted"/>
<sequence length="125" mass="14927">METLDDFLETIDKEAHREKLKNVLQTILENYPDLTMEIKWNQPMLLYKDNGSFILGFSKAKPHFAISPEKYTLDTFADDIKAAGYQMTKMFLKIKWTDEVNYDLLYRIIDFNIKDKKDSSSFWRR</sequence>
<comment type="caution">
    <text evidence="2">The sequence shown here is derived from an EMBL/GenBank/DDBJ whole genome shotgun (WGS) entry which is preliminary data.</text>
</comment>
<gene>
    <name evidence="2" type="ORF">HR081_07945</name>
</gene>
<dbReference type="Proteomes" id="UP000524893">
    <property type="component" value="Unassembled WGS sequence"/>
</dbReference>
<reference evidence="2 3" key="1">
    <citation type="journal article" date="2020" name="Access Microbiol">
        <title>Isolation and genome sequencing of Staphylococcus schleiferi subspecies coagulans from Antarctic seals.</title>
        <authorList>
            <person name="Foster G."/>
            <person name="Robb A."/>
            <person name="Paterson G.K."/>
        </authorList>
    </citation>
    <scope>NUCLEOTIDE SEQUENCE [LARGE SCALE GENOMIC DNA]</scope>
    <source>
        <strain evidence="2 3">M615/02/4</strain>
    </source>
</reference>
<dbReference type="EMBL" id="JABTCN010000022">
    <property type="protein sequence ID" value="MBA8776807.1"/>
    <property type="molecule type" value="Genomic_DNA"/>
</dbReference>
<dbReference type="Pfam" id="PF08818">
    <property type="entry name" value="DUF1801"/>
    <property type="match status" value="1"/>
</dbReference>
<accession>A0A9X0PHA2</accession>
<dbReference type="Gene3D" id="3.90.1150.200">
    <property type="match status" value="1"/>
</dbReference>
<dbReference type="AlphaFoldDB" id="A0A9X0PHA2"/>
<evidence type="ECO:0000313" key="3">
    <source>
        <dbReference type="Proteomes" id="UP000524893"/>
    </source>
</evidence>
<protein>
    <submittedName>
        <fullName evidence="2">DUF1801 domain-containing protein</fullName>
    </submittedName>
</protein>
<organism evidence="2 3">
    <name type="scientific">Staphylococcus coagulans</name>
    <dbReference type="NCBI Taxonomy" id="74706"/>
    <lineage>
        <taxon>Bacteria</taxon>
        <taxon>Bacillati</taxon>
        <taxon>Bacillota</taxon>
        <taxon>Bacilli</taxon>
        <taxon>Bacillales</taxon>
        <taxon>Staphylococcaceae</taxon>
        <taxon>Staphylococcus</taxon>
    </lineage>
</organism>
<evidence type="ECO:0000259" key="1">
    <source>
        <dbReference type="Pfam" id="PF08818"/>
    </source>
</evidence>
<name>A0A9X0PHA2_9STAP</name>
<dbReference type="RefSeq" id="WP_182280891.1">
    <property type="nucleotide sequence ID" value="NZ_JABTCN010000022.1"/>
</dbReference>